<evidence type="ECO:0000313" key="1">
    <source>
        <dbReference type="EMBL" id="KAF2814701.1"/>
    </source>
</evidence>
<reference evidence="1 3" key="1">
    <citation type="journal article" date="2020" name="Stud. Mycol.">
        <title>101 Dothideomycetes genomes: a test case for predicting lifestyles and emergence of pathogens.</title>
        <authorList>
            <person name="Haridas S."/>
            <person name="Albert R."/>
            <person name="Binder M."/>
            <person name="Bloem J."/>
            <person name="Labutti K."/>
            <person name="Salamov A."/>
            <person name="Andreopoulos B."/>
            <person name="Baker S."/>
            <person name="Barry K."/>
            <person name="Bills G."/>
            <person name="Bluhm B."/>
            <person name="Cannon C."/>
            <person name="Castanera R."/>
            <person name="Culley D."/>
            <person name="Daum C."/>
            <person name="Ezra D."/>
            <person name="Gonzalez J."/>
            <person name="Henrissat B."/>
            <person name="Kuo A."/>
            <person name="Liang C."/>
            <person name="Lipzen A."/>
            <person name="Lutzoni F."/>
            <person name="Magnuson J."/>
            <person name="Mondo S."/>
            <person name="Nolan M."/>
            <person name="Ohm R."/>
            <person name="Pangilinan J."/>
            <person name="Park H.-J."/>
            <person name="Ramirez L."/>
            <person name="Alfaro M."/>
            <person name="Sun H."/>
            <person name="Tritt A."/>
            <person name="Yoshinaga Y."/>
            <person name="Zwiers L.-H."/>
            <person name="Turgeon B."/>
            <person name="Goodwin S."/>
            <person name="Spatafora J."/>
            <person name="Crous P."/>
            <person name="Grigoriev I."/>
        </authorList>
    </citation>
    <scope>NUCLEOTIDE SEQUENCE</scope>
    <source>
        <strain evidence="1 3">CBS 304.34</strain>
    </source>
</reference>
<protein>
    <submittedName>
        <fullName evidence="1 3">Uncharacterized protein</fullName>
    </submittedName>
</protein>
<keyword evidence="2" id="KW-1185">Reference proteome</keyword>
<dbReference type="RefSeq" id="XP_033581665.1">
    <property type="nucleotide sequence ID" value="XM_033713070.1"/>
</dbReference>
<dbReference type="GeneID" id="54453963"/>
<proteinExistence type="predicted"/>
<gene>
    <name evidence="1 3" type="ORF">BDZ99DRAFT_183359</name>
</gene>
<dbReference type="AlphaFoldDB" id="A0A6A6Z0T1"/>
<evidence type="ECO:0000313" key="2">
    <source>
        <dbReference type="Proteomes" id="UP000504636"/>
    </source>
</evidence>
<accession>A0A6A6Z0T1</accession>
<name>A0A6A6Z0T1_9PEZI</name>
<sequence length="152" mass="17244">MNSDVCMWHQRPCLSLAAAYHTLGLFYRMPPINICLQRPAAPNCVILGNHVKSALSILTCRCVFPRDTRFEMPPQLVYGILLSIPRPRALHNHGIAAPIQVSHFILTLYPAAKQIWDMKEPDFMLLYKYAVRVCLQIDTAIFPHNGAAYRPS</sequence>
<evidence type="ECO:0000313" key="3">
    <source>
        <dbReference type="RefSeq" id="XP_033581665.1"/>
    </source>
</evidence>
<dbReference type="EMBL" id="MU003694">
    <property type="protein sequence ID" value="KAF2814701.1"/>
    <property type="molecule type" value="Genomic_DNA"/>
</dbReference>
<organism evidence="1">
    <name type="scientific">Mytilinidion resinicola</name>
    <dbReference type="NCBI Taxonomy" id="574789"/>
    <lineage>
        <taxon>Eukaryota</taxon>
        <taxon>Fungi</taxon>
        <taxon>Dikarya</taxon>
        <taxon>Ascomycota</taxon>
        <taxon>Pezizomycotina</taxon>
        <taxon>Dothideomycetes</taxon>
        <taxon>Pleosporomycetidae</taxon>
        <taxon>Mytilinidiales</taxon>
        <taxon>Mytilinidiaceae</taxon>
        <taxon>Mytilinidion</taxon>
    </lineage>
</organism>
<reference evidence="3" key="2">
    <citation type="submission" date="2020-04" db="EMBL/GenBank/DDBJ databases">
        <authorList>
            <consortium name="NCBI Genome Project"/>
        </authorList>
    </citation>
    <scope>NUCLEOTIDE SEQUENCE</scope>
    <source>
        <strain evidence="3">CBS 304.34</strain>
    </source>
</reference>
<dbReference type="Proteomes" id="UP000504636">
    <property type="component" value="Unplaced"/>
</dbReference>
<reference evidence="3" key="3">
    <citation type="submission" date="2025-04" db="UniProtKB">
        <authorList>
            <consortium name="RefSeq"/>
        </authorList>
    </citation>
    <scope>IDENTIFICATION</scope>
    <source>
        <strain evidence="3">CBS 304.34</strain>
    </source>
</reference>